<evidence type="ECO:0000313" key="4">
    <source>
        <dbReference type="Proteomes" id="UP000007013"/>
    </source>
</evidence>
<dbReference type="eggNOG" id="COG4640">
    <property type="taxonomic scope" value="Bacteria"/>
</dbReference>
<dbReference type="Proteomes" id="UP000007013">
    <property type="component" value="Chromosome"/>
</dbReference>
<feature type="region of interest" description="Disordered" evidence="1">
    <location>
        <begin position="21"/>
        <end position="48"/>
    </location>
</feature>
<gene>
    <name evidence="3" type="ordered locus">Oter_2158</name>
</gene>
<dbReference type="STRING" id="452637.Oter_2158"/>
<dbReference type="KEGG" id="ote:Oter_2158"/>
<keyword evidence="2" id="KW-0732">Signal</keyword>
<proteinExistence type="predicted"/>
<dbReference type="InterPro" id="IPR022601">
    <property type="entry name" value="DUF3160"/>
</dbReference>
<dbReference type="HOGENOM" id="CLU_390722_0_0_0"/>
<feature type="signal peptide" evidence="2">
    <location>
        <begin position="1"/>
        <end position="20"/>
    </location>
</feature>
<evidence type="ECO:0008006" key="5">
    <source>
        <dbReference type="Google" id="ProtNLM"/>
    </source>
</evidence>
<accession>B1ZNS1</accession>
<organism evidence="3 4">
    <name type="scientific">Opitutus terrae (strain DSM 11246 / JCM 15787 / PB90-1)</name>
    <dbReference type="NCBI Taxonomy" id="452637"/>
    <lineage>
        <taxon>Bacteria</taxon>
        <taxon>Pseudomonadati</taxon>
        <taxon>Verrucomicrobiota</taxon>
        <taxon>Opitutia</taxon>
        <taxon>Opitutales</taxon>
        <taxon>Opitutaceae</taxon>
        <taxon>Opitutus</taxon>
    </lineage>
</organism>
<feature type="region of interest" description="Disordered" evidence="1">
    <location>
        <begin position="75"/>
        <end position="97"/>
    </location>
</feature>
<feature type="compositionally biased region" description="Basic and acidic residues" evidence="1">
    <location>
        <begin position="76"/>
        <end position="97"/>
    </location>
</feature>
<evidence type="ECO:0000313" key="3">
    <source>
        <dbReference type="EMBL" id="ACB75441.1"/>
    </source>
</evidence>
<reference evidence="3 4" key="1">
    <citation type="journal article" date="2011" name="J. Bacteriol.">
        <title>Genome sequence of the verrucomicrobium Opitutus terrae PB90-1, an abundant inhabitant of rice paddy soil ecosystems.</title>
        <authorList>
            <person name="van Passel M.W."/>
            <person name="Kant R."/>
            <person name="Palva A."/>
            <person name="Copeland A."/>
            <person name="Lucas S."/>
            <person name="Lapidus A."/>
            <person name="Glavina del Rio T."/>
            <person name="Pitluck S."/>
            <person name="Goltsman E."/>
            <person name="Clum A."/>
            <person name="Sun H."/>
            <person name="Schmutz J."/>
            <person name="Larimer F.W."/>
            <person name="Land M.L."/>
            <person name="Hauser L."/>
            <person name="Kyrpides N."/>
            <person name="Mikhailova N."/>
            <person name="Richardson P.P."/>
            <person name="Janssen P.H."/>
            <person name="de Vos W.M."/>
            <person name="Smidt H."/>
        </authorList>
    </citation>
    <scope>NUCLEOTIDE SEQUENCE [LARGE SCALE GENOMIC DNA]</scope>
    <source>
        <strain evidence="4">DSM 11246 / JCM 15787 / PB90-1</strain>
    </source>
</reference>
<dbReference type="EMBL" id="CP001032">
    <property type="protein sequence ID" value="ACB75441.1"/>
    <property type="molecule type" value="Genomic_DNA"/>
</dbReference>
<protein>
    <recommendedName>
        <fullName evidence="5">DUF3160 domain-containing protein</fullName>
    </recommendedName>
</protein>
<keyword evidence="4" id="KW-1185">Reference proteome</keyword>
<dbReference type="AlphaFoldDB" id="B1ZNS1"/>
<feature type="chain" id="PRO_5002772546" description="DUF3160 domain-containing protein" evidence="2">
    <location>
        <begin position="21"/>
        <end position="706"/>
    </location>
</feature>
<evidence type="ECO:0000256" key="1">
    <source>
        <dbReference type="SAM" id="MobiDB-lite"/>
    </source>
</evidence>
<sequence length="706" mass="80078">MRPRLRLLLVLLLVSLTVHAQESAPSAEPPPPPEPPRPRDFATPEAAAAAWQKWRADERAWRRSLTLEQKTVLQQRAEEKQQRTNEPMERAQRLPRAEDGYSWREAAKSYQLSPAALAQLEQQKFTYGKTVKQSFDPYLGGPVFITSDSLLNGFHVLLEDSFRAHELRQADVLRTTLATILQRIRASLGALPQPARETRQAWEQVQRVLGPALCLLGEPIENFDRNSRPEINRQLKLINAAKQQQLPPWLAPATLALREIDYRRCRPVGFYSSDPKLADYFRAVRWLQMIPFRADRDVELEAILLLGSHTEYEEAQSGLGSARFLLGSAAGLGLREAQQDFQALKPPANATARSTLLAQKRYWVLRHAMSNDEWTQWSWDDYPAELNQRLGRIQYVVLPAAWLPDTDLFQRIANAGADPQGLAVAAWMGSDFARRRCDPELLAIITETQAAQHAANDTPTRHAQRSLYDDYLEVLRSLFQAPPPEAPAFVQSTAWQAKSAQTALAGWAQIRHTFTLQAHESQTFLGLFLAPAGFVEPNPEFFARMGDLAERGRASFNQNRERWDLLITLTRRLEALVHKQLRGQPWSKSEDTFLRDYGASLAALMGYEGNSYLAPRDDAPRSSEVHRDLPGDKGLAVAIGRPRLIHVLYPWNGLEILCSGSVMPYYEYWTKERLTDAEWITLLDSPERPQQPAWIAETLPEASRPE</sequence>
<dbReference type="Pfam" id="PF11369">
    <property type="entry name" value="DUF3160"/>
    <property type="match status" value="1"/>
</dbReference>
<dbReference type="OrthoDB" id="183064at2"/>
<dbReference type="SMART" id="SM01325">
    <property type="entry name" value="DUF3160"/>
    <property type="match status" value="1"/>
</dbReference>
<evidence type="ECO:0000256" key="2">
    <source>
        <dbReference type="SAM" id="SignalP"/>
    </source>
</evidence>
<name>B1ZNS1_OPITP</name>
<dbReference type="RefSeq" id="WP_012374978.1">
    <property type="nucleotide sequence ID" value="NC_010571.1"/>
</dbReference>